<gene>
    <name evidence="1" type="ORF">LTR37_009678</name>
</gene>
<organism evidence="1 2">
    <name type="scientific">Vermiconidia calcicola</name>
    <dbReference type="NCBI Taxonomy" id="1690605"/>
    <lineage>
        <taxon>Eukaryota</taxon>
        <taxon>Fungi</taxon>
        <taxon>Dikarya</taxon>
        <taxon>Ascomycota</taxon>
        <taxon>Pezizomycotina</taxon>
        <taxon>Dothideomycetes</taxon>
        <taxon>Dothideomycetidae</taxon>
        <taxon>Mycosphaerellales</taxon>
        <taxon>Extremaceae</taxon>
        <taxon>Vermiconidia</taxon>
    </lineage>
</organism>
<protein>
    <submittedName>
        <fullName evidence="1">Uncharacterized protein</fullName>
    </submittedName>
</protein>
<evidence type="ECO:0000313" key="1">
    <source>
        <dbReference type="EMBL" id="KAK3711298.1"/>
    </source>
</evidence>
<evidence type="ECO:0000313" key="2">
    <source>
        <dbReference type="Proteomes" id="UP001281147"/>
    </source>
</evidence>
<accession>A0ACC3N6U6</accession>
<name>A0ACC3N6U6_9PEZI</name>
<comment type="caution">
    <text evidence="1">The sequence shown here is derived from an EMBL/GenBank/DDBJ whole genome shotgun (WGS) entry which is preliminary data.</text>
</comment>
<dbReference type="EMBL" id="JAUTXU010000077">
    <property type="protein sequence ID" value="KAK3711298.1"/>
    <property type="molecule type" value="Genomic_DNA"/>
</dbReference>
<reference evidence="1" key="1">
    <citation type="submission" date="2023-07" db="EMBL/GenBank/DDBJ databases">
        <title>Black Yeasts Isolated from many extreme environments.</title>
        <authorList>
            <person name="Coleine C."/>
            <person name="Stajich J.E."/>
            <person name="Selbmann L."/>
        </authorList>
    </citation>
    <scope>NUCLEOTIDE SEQUENCE</scope>
    <source>
        <strain evidence="1">CCFEE 5714</strain>
    </source>
</reference>
<keyword evidence="2" id="KW-1185">Reference proteome</keyword>
<dbReference type="Proteomes" id="UP001281147">
    <property type="component" value="Unassembled WGS sequence"/>
</dbReference>
<sequence>MDTPNHPRTLPELALNDFVRPTTRFPEIARGQEIEVERKGFEVLGVGVGGLGHSACALEVLAADFDLVVDVFRVEHFAEVLDLDVAVVAIGCIVGPVLGVEAPALAVVELLERFGELEAAHEDDLAADFAELGNCWADVPFVGEFEHFFGETGELLRSSLQGIYAVGVGHTVPINGDGDMQWFGLGPYAGQGGDGSTGASLPAGSNGTINGSTAVETRCNVSFVEA</sequence>
<proteinExistence type="predicted"/>